<sequence>MRCTLRLVVAFGFVAALALANPEKEVTGAEKPTVDEPQYWQAILGDICQLPGFPRATGDPQRYVECVKQNLDTSDRKDLGIWLLRECLPGYEFVASARRCKTTRSIRRQQALCDGPNATNYQFCPSSDNVEFTIQELRQAPRQCSCPNGEANCVCPTPEILEPVTIKRSRRQAQQQNLPNCPCPNQQTNCVCLNVSIDISGAQTATPTVYQDTCCQQQQQPPCQCNSAQSQQYIQSNNNCQTTTTQQQYCPQQNQQTTVVQPQACPLVQGGVANARYQGICSWMVDPLATDPESTTHFLQCQPAPNNLFCGRWQRMPCAPATKFDVSAQVCVWDSTSNQPGNLPTPAPYVSTQPQYDSSCGCTGGVQIGSCNSNYQCPGQSVCQVGQTQQSGQSSPCMVCCYYQKKKML</sequence>
<dbReference type="Proteomes" id="UP000492821">
    <property type="component" value="Unassembled WGS sequence"/>
</dbReference>
<dbReference type="GO" id="GO:0008061">
    <property type="term" value="F:chitin binding"/>
    <property type="evidence" value="ECO:0007669"/>
    <property type="project" value="InterPro"/>
</dbReference>
<dbReference type="AlphaFoldDB" id="A0A7E4VR22"/>
<dbReference type="SUPFAM" id="SSF57625">
    <property type="entry name" value="Invertebrate chitin-binding proteins"/>
    <property type="match status" value="1"/>
</dbReference>
<keyword evidence="1" id="KW-0732">Signal</keyword>
<dbReference type="WBParaSite" id="Pan_g24146.t2">
    <property type="protein sequence ID" value="Pan_g24146.t2"/>
    <property type="gene ID" value="Pan_g24146"/>
</dbReference>
<protein>
    <submittedName>
        <fullName evidence="3">Chitin-binding type-2 domain-containing protein</fullName>
    </submittedName>
</protein>
<proteinExistence type="predicted"/>
<reference evidence="2" key="1">
    <citation type="journal article" date="2013" name="Genetics">
        <title>The draft genome and transcriptome of Panagrellus redivivus are shaped by the harsh demands of a free-living lifestyle.</title>
        <authorList>
            <person name="Srinivasan J."/>
            <person name="Dillman A.R."/>
            <person name="Macchietto M.G."/>
            <person name="Heikkinen L."/>
            <person name="Lakso M."/>
            <person name="Fracchia K.M."/>
            <person name="Antoshechkin I."/>
            <person name="Mortazavi A."/>
            <person name="Wong G."/>
            <person name="Sternberg P.W."/>
        </authorList>
    </citation>
    <scope>NUCLEOTIDE SEQUENCE [LARGE SCALE GENOMIC DNA]</scope>
    <source>
        <strain evidence="2">MT8872</strain>
    </source>
</reference>
<feature type="signal peptide" evidence="1">
    <location>
        <begin position="1"/>
        <end position="20"/>
    </location>
</feature>
<evidence type="ECO:0000313" key="2">
    <source>
        <dbReference type="Proteomes" id="UP000492821"/>
    </source>
</evidence>
<name>A0A7E4VR22_PANRE</name>
<evidence type="ECO:0000313" key="3">
    <source>
        <dbReference type="WBParaSite" id="Pan_g24146.t2"/>
    </source>
</evidence>
<keyword evidence="2" id="KW-1185">Reference proteome</keyword>
<dbReference type="InterPro" id="IPR036508">
    <property type="entry name" value="Chitin-bd_dom_sf"/>
</dbReference>
<accession>A0A7E4VR22</accession>
<feature type="chain" id="PRO_5028938708" evidence="1">
    <location>
        <begin position="21"/>
        <end position="409"/>
    </location>
</feature>
<reference evidence="3" key="2">
    <citation type="submission" date="2020-10" db="UniProtKB">
        <authorList>
            <consortium name="WormBaseParasite"/>
        </authorList>
    </citation>
    <scope>IDENTIFICATION</scope>
</reference>
<organism evidence="2 3">
    <name type="scientific">Panagrellus redivivus</name>
    <name type="common">Microworm</name>
    <dbReference type="NCBI Taxonomy" id="6233"/>
    <lineage>
        <taxon>Eukaryota</taxon>
        <taxon>Metazoa</taxon>
        <taxon>Ecdysozoa</taxon>
        <taxon>Nematoda</taxon>
        <taxon>Chromadorea</taxon>
        <taxon>Rhabditida</taxon>
        <taxon>Tylenchina</taxon>
        <taxon>Panagrolaimomorpha</taxon>
        <taxon>Panagrolaimoidea</taxon>
        <taxon>Panagrolaimidae</taxon>
        <taxon>Panagrellus</taxon>
    </lineage>
</organism>
<evidence type="ECO:0000256" key="1">
    <source>
        <dbReference type="SAM" id="SignalP"/>
    </source>
</evidence>